<accession>C6BAH6</accession>
<organism evidence="1 2">
    <name type="scientific">Rhizobium leguminosarum bv. trifolii (strain WSM1325)</name>
    <dbReference type="NCBI Taxonomy" id="395491"/>
    <lineage>
        <taxon>Bacteria</taxon>
        <taxon>Pseudomonadati</taxon>
        <taxon>Pseudomonadota</taxon>
        <taxon>Alphaproteobacteria</taxon>
        <taxon>Hyphomicrobiales</taxon>
        <taxon>Rhizobiaceae</taxon>
        <taxon>Rhizobium/Agrobacterium group</taxon>
        <taxon>Rhizobium</taxon>
    </lineage>
</organism>
<proteinExistence type="predicted"/>
<protein>
    <submittedName>
        <fullName evidence="1">Uncharacterized protein</fullName>
    </submittedName>
</protein>
<geneLocation type="plasmid" evidence="1 2">
    <name>pR132505</name>
</geneLocation>
<dbReference type="EMBL" id="CP001627">
    <property type="protein sequence ID" value="ACS61084.1"/>
    <property type="molecule type" value="Genomic_DNA"/>
</dbReference>
<sequence length="33" mass="3666">MHKRLSHQPATAEIFAWIGYVSNIGLGEHNCNA</sequence>
<evidence type="ECO:0000313" key="2">
    <source>
        <dbReference type="Proteomes" id="UP000002256"/>
    </source>
</evidence>
<dbReference type="AlphaFoldDB" id="C6BAH6"/>
<dbReference type="KEGG" id="rlg:Rleg_6334"/>
<keyword evidence="1" id="KW-0614">Plasmid</keyword>
<gene>
    <name evidence="1" type="ordered locus">Rleg_6334</name>
</gene>
<dbReference type="HOGENOM" id="CLU_3383497_0_0_5"/>
<reference evidence="1 2" key="1">
    <citation type="journal article" date="2010" name="Stand. Genomic Sci.">
        <title>Complete genome sequence of Rhizobium leguminosarum bv. trifolii strain WSM1325, an effective microsymbiont of annual Mediterranean clovers.</title>
        <authorList>
            <person name="Reeve W."/>
            <person name="O'Hara G."/>
            <person name="Chain P."/>
            <person name="Ardley J."/>
            <person name="Brau L."/>
            <person name="Nandesena K."/>
            <person name="Tiwari R."/>
            <person name="Copeland A."/>
            <person name="Nolan M."/>
            <person name="Han C."/>
            <person name="Brettin T."/>
            <person name="Land M."/>
            <person name="Ovchinikova G."/>
            <person name="Ivanova N."/>
            <person name="Mavromatis K."/>
            <person name="Markowitz V."/>
            <person name="Kyrpides N."/>
            <person name="Melino V."/>
            <person name="Denton M."/>
            <person name="Yates R."/>
            <person name="Howieson J."/>
        </authorList>
    </citation>
    <scope>NUCLEOTIDE SEQUENCE [LARGE SCALE GENOMIC DNA]</scope>
    <source>
        <strain evidence="2">WSM1325</strain>
        <plasmid evidence="2">Plasmid pR132505</plasmid>
    </source>
</reference>
<name>C6BAH6_RHILS</name>
<evidence type="ECO:0000313" key="1">
    <source>
        <dbReference type="EMBL" id="ACS61084.1"/>
    </source>
</evidence>
<dbReference type="Proteomes" id="UP000002256">
    <property type="component" value="Plasmid pR132505"/>
</dbReference>